<keyword evidence="2" id="KW-0472">Membrane</keyword>
<feature type="compositionally biased region" description="Polar residues" evidence="1">
    <location>
        <begin position="269"/>
        <end position="285"/>
    </location>
</feature>
<dbReference type="Proteomes" id="UP001235966">
    <property type="component" value="Unassembled WGS sequence"/>
</dbReference>
<reference evidence="3 4" key="1">
    <citation type="submission" date="2023-07" db="EMBL/GenBank/DDBJ databases">
        <title>Sequencing the genomes of 1000 actinobacteria strains.</title>
        <authorList>
            <person name="Klenk H.-P."/>
        </authorList>
    </citation>
    <scope>NUCLEOTIDE SEQUENCE [LARGE SCALE GENOMIC DNA]</scope>
    <source>
        <strain evidence="3 4">DSM 102162</strain>
    </source>
</reference>
<dbReference type="Pfam" id="PF14014">
    <property type="entry name" value="DUF4230"/>
    <property type="match status" value="1"/>
</dbReference>
<dbReference type="RefSeq" id="WP_278058654.1">
    <property type="nucleotide sequence ID" value="NZ_CP121247.1"/>
</dbReference>
<feature type="compositionally biased region" description="Low complexity" evidence="1">
    <location>
        <begin position="235"/>
        <end position="249"/>
    </location>
</feature>
<feature type="transmembrane region" description="Helical" evidence="2">
    <location>
        <begin position="12"/>
        <end position="30"/>
    </location>
</feature>
<proteinExistence type="predicted"/>
<evidence type="ECO:0000313" key="4">
    <source>
        <dbReference type="Proteomes" id="UP001235966"/>
    </source>
</evidence>
<sequence>MAFRVARKVASWTGVIVFVLAIGLVVGSLLPKGLNPWSKSEPVITSTTIKNSFADIAELATEEYNFTGVGKFSDDGYKLLGLRVPFTGKSFLVTFSGRVTGGLKNLEAVDPRIDSAKRVVTLVVPRADVLDAKVDPASLEQYDQTFNPINQVSVQDIADFLATETEKAKKTAVDGGLLVRADKRLAELLTAQTQAVLSGVSTPEAPWTVEVKHPEDVAEKAQSMPSQAPASGAPSDQGSGSASTSVSTTHDAGSAPTSDGPATHDGASQPASPEATTQEPNEATN</sequence>
<evidence type="ECO:0000256" key="1">
    <source>
        <dbReference type="SAM" id="MobiDB-lite"/>
    </source>
</evidence>
<dbReference type="EMBL" id="JAUSQW010000001">
    <property type="protein sequence ID" value="MDP9801026.1"/>
    <property type="molecule type" value="Genomic_DNA"/>
</dbReference>
<gene>
    <name evidence="3" type="ORF">J2S49_001102</name>
</gene>
<protein>
    <recommendedName>
        <fullName evidence="5">DUF4230 domain-containing protein</fullName>
    </recommendedName>
</protein>
<dbReference type="InterPro" id="IPR025324">
    <property type="entry name" value="DUF4230"/>
</dbReference>
<keyword evidence="2" id="KW-1133">Transmembrane helix</keyword>
<accession>A0ABT9NBF0</accession>
<feature type="region of interest" description="Disordered" evidence="1">
    <location>
        <begin position="216"/>
        <end position="285"/>
    </location>
</feature>
<keyword evidence="4" id="KW-1185">Reference proteome</keyword>
<evidence type="ECO:0000256" key="2">
    <source>
        <dbReference type="SAM" id="Phobius"/>
    </source>
</evidence>
<keyword evidence="2" id="KW-0812">Transmembrane</keyword>
<evidence type="ECO:0000313" key="3">
    <source>
        <dbReference type="EMBL" id="MDP9801026.1"/>
    </source>
</evidence>
<comment type="caution">
    <text evidence="3">The sequence shown here is derived from an EMBL/GenBank/DDBJ whole genome shotgun (WGS) entry which is preliminary data.</text>
</comment>
<name>A0ABT9NBF0_9ACTO</name>
<evidence type="ECO:0008006" key="5">
    <source>
        <dbReference type="Google" id="ProtNLM"/>
    </source>
</evidence>
<organism evidence="3 4">
    <name type="scientific">Arcanobacterium wilhelmae</name>
    <dbReference type="NCBI Taxonomy" id="1803177"/>
    <lineage>
        <taxon>Bacteria</taxon>
        <taxon>Bacillati</taxon>
        <taxon>Actinomycetota</taxon>
        <taxon>Actinomycetes</taxon>
        <taxon>Actinomycetales</taxon>
        <taxon>Actinomycetaceae</taxon>
        <taxon>Arcanobacterium</taxon>
    </lineage>
</organism>